<comment type="pathway">
    <text evidence="2 7 8">Cell wall biogenesis; peptidoglycan biosynthesis.</text>
</comment>
<feature type="binding site" evidence="7">
    <location>
        <begin position="129"/>
        <end position="135"/>
    </location>
    <ligand>
        <name>ATP</name>
        <dbReference type="ChEBI" id="CHEBI:30616"/>
    </ligand>
</feature>
<dbReference type="GO" id="GO:0005524">
    <property type="term" value="F:ATP binding"/>
    <property type="evidence" value="ECO:0007669"/>
    <property type="project" value="UniProtKB-UniRule"/>
</dbReference>
<protein>
    <recommendedName>
        <fullName evidence="7 8">UDP-N-acetylmuramoylalanine--D-glutamate ligase</fullName>
        <ecNumber evidence="7 8">6.3.2.9</ecNumber>
    </recommendedName>
    <alternativeName>
        <fullName evidence="7">D-glutamic acid-adding enzyme</fullName>
    </alternativeName>
    <alternativeName>
        <fullName evidence="7">UDP-N-acetylmuramoyl-L-alanyl-D-glutamate synthetase</fullName>
    </alternativeName>
</protein>
<keyword evidence="7 8" id="KW-0573">Peptidoglycan synthesis</keyword>
<accession>A0A2A4FAK5</accession>
<evidence type="ECO:0000256" key="4">
    <source>
        <dbReference type="ARBA" id="ARBA00022598"/>
    </source>
</evidence>
<dbReference type="SUPFAM" id="SSF53623">
    <property type="entry name" value="MurD-like peptide ligases, catalytic domain"/>
    <property type="match status" value="1"/>
</dbReference>
<dbReference type="GO" id="GO:0008360">
    <property type="term" value="P:regulation of cell shape"/>
    <property type="evidence" value="ECO:0007669"/>
    <property type="project" value="UniProtKB-KW"/>
</dbReference>
<dbReference type="NCBIfam" id="TIGR01087">
    <property type="entry name" value="murD"/>
    <property type="match status" value="1"/>
</dbReference>
<dbReference type="Gene3D" id="3.40.1190.10">
    <property type="entry name" value="Mur-like, catalytic domain"/>
    <property type="match status" value="1"/>
</dbReference>
<dbReference type="Gene3D" id="3.90.190.20">
    <property type="entry name" value="Mur ligase, C-terminal domain"/>
    <property type="match status" value="1"/>
</dbReference>
<evidence type="ECO:0000256" key="1">
    <source>
        <dbReference type="ARBA" id="ARBA00004496"/>
    </source>
</evidence>
<keyword evidence="7 8" id="KW-0961">Cell wall biogenesis/degradation</keyword>
<dbReference type="AlphaFoldDB" id="A0A2A4FAK5"/>
<name>A0A2A4FAK5_9BURK</name>
<evidence type="ECO:0000259" key="9">
    <source>
        <dbReference type="Pfam" id="PF02875"/>
    </source>
</evidence>
<keyword evidence="7 8" id="KW-0133">Cell shape</keyword>
<dbReference type="Proteomes" id="UP000217994">
    <property type="component" value="Unassembled WGS sequence"/>
</dbReference>
<gene>
    <name evidence="7" type="primary">murD</name>
    <name evidence="11" type="ORF">BZL54_26055</name>
</gene>
<dbReference type="Pfam" id="PF08245">
    <property type="entry name" value="Mur_ligase_M"/>
    <property type="match status" value="1"/>
</dbReference>
<dbReference type="InterPro" id="IPR036615">
    <property type="entry name" value="Mur_ligase_C_dom_sf"/>
</dbReference>
<dbReference type="Gene3D" id="3.40.50.720">
    <property type="entry name" value="NAD(P)-binding Rossmann-like Domain"/>
    <property type="match status" value="1"/>
</dbReference>
<keyword evidence="7 8" id="KW-0132">Cell division</keyword>
<dbReference type="GO" id="GO:0005737">
    <property type="term" value="C:cytoplasm"/>
    <property type="evidence" value="ECO:0007669"/>
    <property type="project" value="UniProtKB-SubCell"/>
</dbReference>
<reference evidence="11 12" key="1">
    <citation type="submission" date="2017-01" db="EMBL/GenBank/DDBJ databases">
        <title>Whole-Genome Shotgun Sequencing of Two beta-Proteobacterial Species in Search of the Bulgecin Biosynthetic Cluster.</title>
        <authorList>
            <person name="Horsman M.E."/>
            <person name="Marous D.R."/>
            <person name="Li R."/>
            <person name="Oliver R.A."/>
            <person name="Byun B."/>
            <person name="Emrich S.J."/>
            <person name="Boggess B."/>
            <person name="Townsend C.A."/>
            <person name="Mobashery S."/>
        </authorList>
    </citation>
    <scope>NUCLEOTIDE SEQUENCE [LARGE SCALE GENOMIC DNA]</scope>
    <source>
        <strain evidence="11 12">ATCC 31433</strain>
    </source>
</reference>
<dbReference type="InterPro" id="IPR013221">
    <property type="entry name" value="Mur_ligase_cen"/>
</dbReference>
<dbReference type="PANTHER" id="PTHR43692">
    <property type="entry name" value="UDP-N-ACETYLMURAMOYLALANINE--D-GLUTAMATE LIGASE"/>
    <property type="match status" value="1"/>
</dbReference>
<comment type="similarity">
    <text evidence="7">Belongs to the MurCDEF family.</text>
</comment>
<feature type="domain" description="Mur ligase central" evidence="10">
    <location>
        <begin position="127"/>
        <end position="337"/>
    </location>
</feature>
<evidence type="ECO:0000256" key="2">
    <source>
        <dbReference type="ARBA" id="ARBA00004752"/>
    </source>
</evidence>
<dbReference type="PANTHER" id="PTHR43692:SF1">
    <property type="entry name" value="UDP-N-ACETYLMURAMOYLALANINE--D-GLUTAMATE LIGASE"/>
    <property type="match status" value="1"/>
</dbReference>
<evidence type="ECO:0000256" key="3">
    <source>
        <dbReference type="ARBA" id="ARBA00022490"/>
    </source>
</evidence>
<dbReference type="GO" id="GO:0071555">
    <property type="term" value="P:cell wall organization"/>
    <property type="evidence" value="ECO:0007669"/>
    <property type="project" value="UniProtKB-KW"/>
</dbReference>
<comment type="caution">
    <text evidence="11">The sequence shown here is derived from an EMBL/GenBank/DDBJ whole genome shotgun (WGS) entry which is preliminary data.</text>
</comment>
<comment type="catalytic activity">
    <reaction evidence="7 8">
        <text>UDP-N-acetyl-alpha-D-muramoyl-L-alanine + D-glutamate + ATP = UDP-N-acetyl-alpha-D-muramoyl-L-alanyl-D-glutamate + ADP + phosphate + H(+)</text>
        <dbReference type="Rhea" id="RHEA:16429"/>
        <dbReference type="ChEBI" id="CHEBI:15378"/>
        <dbReference type="ChEBI" id="CHEBI:29986"/>
        <dbReference type="ChEBI" id="CHEBI:30616"/>
        <dbReference type="ChEBI" id="CHEBI:43474"/>
        <dbReference type="ChEBI" id="CHEBI:83898"/>
        <dbReference type="ChEBI" id="CHEBI:83900"/>
        <dbReference type="ChEBI" id="CHEBI:456216"/>
        <dbReference type="EC" id="6.3.2.9"/>
    </reaction>
</comment>
<evidence type="ECO:0000313" key="12">
    <source>
        <dbReference type="Proteomes" id="UP000217994"/>
    </source>
</evidence>
<dbReference type="Pfam" id="PF21799">
    <property type="entry name" value="MurD-like_N"/>
    <property type="match status" value="1"/>
</dbReference>
<comment type="function">
    <text evidence="7 8">Cell wall formation. Catalyzes the addition of glutamate to the nucleotide precursor UDP-N-acetylmuramoyl-L-alanine (UMA).</text>
</comment>
<dbReference type="InterPro" id="IPR005762">
    <property type="entry name" value="MurD"/>
</dbReference>
<evidence type="ECO:0000256" key="8">
    <source>
        <dbReference type="RuleBase" id="RU003664"/>
    </source>
</evidence>
<dbReference type="InterPro" id="IPR036565">
    <property type="entry name" value="Mur-like_cat_sf"/>
</dbReference>
<keyword evidence="3 7" id="KW-0963">Cytoplasm</keyword>
<dbReference type="GO" id="GO:0008764">
    <property type="term" value="F:UDP-N-acetylmuramoylalanine-D-glutamate ligase activity"/>
    <property type="evidence" value="ECO:0007669"/>
    <property type="project" value="UniProtKB-UniRule"/>
</dbReference>
<evidence type="ECO:0000313" key="11">
    <source>
        <dbReference type="EMBL" id="PCE29389.1"/>
    </source>
</evidence>
<keyword evidence="6 7" id="KW-0067">ATP-binding</keyword>
<evidence type="ECO:0000256" key="7">
    <source>
        <dbReference type="HAMAP-Rule" id="MF_00639"/>
    </source>
</evidence>
<dbReference type="EC" id="6.3.2.9" evidence="7 8"/>
<dbReference type="RefSeq" id="WP_084900423.1">
    <property type="nucleotide sequence ID" value="NZ_CP020737.1"/>
</dbReference>
<proteinExistence type="inferred from homology"/>
<dbReference type="EMBL" id="MTZU01000080">
    <property type="protein sequence ID" value="PCE29389.1"/>
    <property type="molecule type" value="Genomic_DNA"/>
</dbReference>
<comment type="subcellular location">
    <subcellularLocation>
        <location evidence="1 7 8">Cytoplasm</location>
    </subcellularLocation>
</comment>
<evidence type="ECO:0000259" key="10">
    <source>
        <dbReference type="Pfam" id="PF08245"/>
    </source>
</evidence>
<dbReference type="GeneID" id="69002717"/>
<keyword evidence="5 7" id="KW-0547">Nucleotide-binding</keyword>
<dbReference type="SUPFAM" id="SSF51984">
    <property type="entry name" value="MurCD N-terminal domain"/>
    <property type="match status" value="1"/>
</dbReference>
<keyword evidence="7 8" id="KW-0131">Cell cycle</keyword>
<evidence type="ECO:0000256" key="5">
    <source>
        <dbReference type="ARBA" id="ARBA00022741"/>
    </source>
</evidence>
<dbReference type="HAMAP" id="MF_00639">
    <property type="entry name" value="MurD"/>
    <property type="match status" value="1"/>
</dbReference>
<feature type="domain" description="Mur ligase C-terminal" evidence="9">
    <location>
        <begin position="359"/>
        <end position="472"/>
    </location>
</feature>
<keyword evidence="4 7" id="KW-0436">Ligase</keyword>
<dbReference type="UniPathway" id="UPA00219"/>
<sequence length="503" mass="52953">MFGDRQRPMVLVLGLGESGLAIARWCARHGCRLRIADTRDAPPNLAALQAEGIDAEFVGGPFTPALLDGGVEIVGLSPGLSPLEPALAALIAAANERGVAVWGELEFFAQALRALGASGYQPKVLAITGTNGKTTTTSLTGLLCERAGKKVGIAGNISPAMLDRLADAIDATALPDVWVLELSSFQLETARTFAPDAAAILNITQDHLDWHGSFDAYAAAKGRIFGATTTRVLNRDDAAVMKFAPAAGAADAPRTVTFGLNEPVHEGDYGLSRDNGIVWLVEAIDRDATDEPATGRRRKRDAVHTPDIAQKRLMPADALRIRGLHNAANALAAFALARAIDLPAAPLLHGLREYRGETHRVELVTTLDDVDYVDDSKGTNVGATVAALDGLAQRIVLIAGGDGKGQDFSPLAAPVARWCRAVMLIGRDAPAIRDVLAETGVPLVDHATLEEAVRAASALAEPGDAVLLSPACASFDMFKSYAHRADVFRRAVEDLALDQGATP</sequence>
<dbReference type="Pfam" id="PF02875">
    <property type="entry name" value="Mur_ligase_C"/>
    <property type="match status" value="1"/>
</dbReference>
<dbReference type="InterPro" id="IPR004101">
    <property type="entry name" value="Mur_ligase_C"/>
</dbReference>
<evidence type="ECO:0000256" key="6">
    <source>
        <dbReference type="ARBA" id="ARBA00022840"/>
    </source>
</evidence>
<dbReference type="SUPFAM" id="SSF53244">
    <property type="entry name" value="MurD-like peptide ligases, peptide-binding domain"/>
    <property type="match status" value="1"/>
</dbReference>
<organism evidence="11 12">
    <name type="scientific">Burkholderia ubonensis subsp. mesacidophila</name>
    <dbReference type="NCBI Taxonomy" id="265293"/>
    <lineage>
        <taxon>Bacteria</taxon>
        <taxon>Pseudomonadati</taxon>
        <taxon>Pseudomonadota</taxon>
        <taxon>Betaproteobacteria</taxon>
        <taxon>Burkholderiales</taxon>
        <taxon>Burkholderiaceae</taxon>
        <taxon>Burkholderia</taxon>
        <taxon>Burkholderia cepacia complex</taxon>
    </lineage>
</organism>
<dbReference type="GO" id="GO:0009252">
    <property type="term" value="P:peptidoglycan biosynthetic process"/>
    <property type="evidence" value="ECO:0007669"/>
    <property type="project" value="UniProtKB-UniRule"/>
</dbReference>
<dbReference type="GO" id="GO:0051301">
    <property type="term" value="P:cell division"/>
    <property type="evidence" value="ECO:0007669"/>
    <property type="project" value="UniProtKB-KW"/>
</dbReference>